<sequence length="363" mass="39068">MTLLEQLGDIAKRGVELLEEAHAASSLPLPADQARTVRRTAAAFLSPTSHSRYQSRALAAARRNQHSLETLALIARRSRGISDPTKRWQFREKLCATAGTTAQVSRAATRLLREINPPPEREDGGRRIMHGEKTTLSFTGPAAQMADIWAAAKSDPLAWLTGSRAAAPATVTTNVIIELPDYLKILAGDGDDIRLALTNGATITGAELVRRTLAGAGLFTLIHPERGPVNLYRTRQASAKQRRMLEAEGARCAWPACRRPASECQAHHLFEYSRGGLTHPENMTLLCPYHNSINGLPGRGRMARVNGRIAWLPPASRHNASPSSMHSGHSGLHSSADNGTASKAHGPPVFTGRGRTGPTAAVP</sequence>
<feature type="region of interest" description="Disordered" evidence="1">
    <location>
        <begin position="314"/>
        <end position="363"/>
    </location>
</feature>
<dbReference type="RefSeq" id="WP_200436062.1">
    <property type="nucleotide sequence ID" value="NZ_CP175764.1"/>
</dbReference>
<dbReference type="AlphaFoldDB" id="A0A8I1HUF3"/>
<evidence type="ECO:0000256" key="1">
    <source>
        <dbReference type="SAM" id="MobiDB-lite"/>
    </source>
</evidence>
<dbReference type="Gene3D" id="1.10.30.50">
    <property type="match status" value="1"/>
</dbReference>
<evidence type="ECO:0000259" key="2">
    <source>
        <dbReference type="SMART" id="SM00507"/>
    </source>
</evidence>
<comment type="caution">
    <text evidence="3">The sequence shown here is derived from an EMBL/GenBank/DDBJ whole genome shotgun (WGS) entry which is preliminary data.</text>
</comment>
<dbReference type="InterPro" id="IPR003615">
    <property type="entry name" value="HNH_nuc"/>
</dbReference>
<keyword evidence="3" id="KW-0540">Nuclease</keyword>
<dbReference type="SMART" id="SM00507">
    <property type="entry name" value="HNHc"/>
    <property type="match status" value="1"/>
</dbReference>
<keyword evidence="3" id="KW-0255">Endonuclease</keyword>
<keyword evidence="4" id="KW-1185">Reference proteome</keyword>
<evidence type="ECO:0000313" key="3">
    <source>
        <dbReference type="EMBL" id="MBK3428584.1"/>
    </source>
</evidence>
<dbReference type="GO" id="GO:0004519">
    <property type="term" value="F:endonuclease activity"/>
    <property type="evidence" value="ECO:0007669"/>
    <property type="project" value="UniProtKB-KW"/>
</dbReference>
<proteinExistence type="predicted"/>
<keyword evidence="3" id="KW-0378">Hydrolase</keyword>
<reference evidence="3 4" key="1">
    <citation type="submission" date="2020-12" db="EMBL/GenBank/DDBJ databases">
        <title>Draft genome sequence of the commensal strain Corynebacterium tuberculostearicum MFP09/CIP 102622 isolated from human skin.</title>
        <authorList>
            <person name="Boukerb A.M."/>
            <person name="Janvier X."/>
            <person name="Feuilloley M.G.J."/>
            <person name="Groboillot A."/>
        </authorList>
    </citation>
    <scope>NUCLEOTIDE SEQUENCE [LARGE SCALE GENOMIC DNA]</scope>
    <source>
        <strain evidence="3 4">CIP 102622</strain>
    </source>
</reference>
<evidence type="ECO:0000313" key="4">
    <source>
        <dbReference type="Proteomes" id="UP000603369"/>
    </source>
</evidence>
<protein>
    <submittedName>
        <fullName evidence="3">HNH endonuclease</fullName>
    </submittedName>
</protein>
<feature type="domain" description="HNH nuclease" evidence="2">
    <location>
        <begin position="240"/>
        <end position="292"/>
    </location>
</feature>
<dbReference type="CDD" id="cd00085">
    <property type="entry name" value="HNHc"/>
    <property type="match status" value="1"/>
</dbReference>
<dbReference type="EMBL" id="JAEHFL010000012">
    <property type="protein sequence ID" value="MBK3428584.1"/>
    <property type="molecule type" value="Genomic_DNA"/>
</dbReference>
<feature type="compositionally biased region" description="Low complexity" evidence="1">
    <location>
        <begin position="321"/>
        <end position="335"/>
    </location>
</feature>
<organism evidence="3 4">
    <name type="scientific">Corynebacterium tuberculostearicum</name>
    <dbReference type="NCBI Taxonomy" id="38304"/>
    <lineage>
        <taxon>Bacteria</taxon>
        <taxon>Bacillati</taxon>
        <taxon>Actinomycetota</taxon>
        <taxon>Actinomycetes</taxon>
        <taxon>Mycobacteriales</taxon>
        <taxon>Corynebacteriaceae</taxon>
        <taxon>Corynebacterium</taxon>
    </lineage>
</organism>
<accession>A0A8I1HUF3</accession>
<dbReference type="Proteomes" id="UP000603369">
    <property type="component" value="Unassembled WGS sequence"/>
</dbReference>
<gene>
    <name evidence="3" type="ORF">JDP02_08710</name>
</gene>
<name>A0A8I1HUF3_9CORY</name>